<keyword evidence="1" id="KW-1133">Transmembrane helix</keyword>
<sequence>MSTSAQTVATPEPELVTRLLRGAWLGIILGLLIEGMLLAVQLFQGQLPEPVRIAADTVQKISWSSLVCAVLAAGQAVARGAGGLAGLAGLIGAPIAFLLARSLHKATLEVLGSEAAGGAVPWLAAGIKGAEYALLGAAILWLAKNERGWKAHVLLGLLVGLVTYLLTLWLLPGAGNAIQRAITEIAHPVGCALAVFIALQFNRRMGQNTAGD</sequence>
<gene>
    <name evidence="2" type="ORF">M2650_05395</name>
</gene>
<dbReference type="EMBL" id="JAMBEP010000001">
    <property type="protein sequence ID" value="MCL1634066.1"/>
    <property type="molecule type" value="Genomic_DNA"/>
</dbReference>
<feature type="transmembrane region" description="Helical" evidence="1">
    <location>
        <begin position="153"/>
        <end position="171"/>
    </location>
</feature>
<organism evidence="2 3">
    <name type="scientific">Luteimonas galliterrae</name>
    <dbReference type="NCBI Taxonomy" id="2940486"/>
    <lineage>
        <taxon>Bacteria</taxon>
        <taxon>Pseudomonadati</taxon>
        <taxon>Pseudomonadota</taxon>
        <taxon>Gammaproteobacteria</taxon>
        <taxon>Lysobacterales</taxon>
        <taxon>Lysobacteraceae</taxon>
        <taxon>Luteimonas</taxon>
    </lineage>
</organism>
<accession>A0ABT0MGR4</accession>
<feature type="transmembrane region" description="Helical" evidence="1">
    <location>
        <begin position="23"/>
        <end position="43"/>
    </location>
</feature>
<evidence type="ECO:0000256" key="1">
    <source>
        <dbReference type="SAM" id="Phobius"/>
    </source>
</evidence>
<keyword evidence="1" id="KW-0812">Transmembrane</keyword>
<evidence type="ECO:0000313" key="3">
    <source>
        <dbReference type="Proteomes" id="UP001431217"/>
    </source>
</evidence>
<dbReference type="Proteomes" id="UP001431217">
    <property type="component" value="Unassembled WGS sequence"/>
</dbReference>
<dbReference type="RefSeq" id="WP_249472194.1">
    <property type="nucleotide sequence ID" value="NZ_JAMBEP010000001.1"/>
</dbReference>
<comment type="caution">
    <text evidence="2">The sequence shown here is derived from an EMBL/GenBank/DDBJ whole genome shotgun (WGS) entry which is preliminary data.</text>
</comment>
<evidence type="ECO:0008006" key="4">
    <source>
        <dbReference type="Google" id="ProtNLM"/>
    </source>
</evidence>
<reference evidence="2 3" key="1">
    <citation type="submission" date="2022-05" db="EMBL/GenBank/DDBJ databases">
        <title>Luteimonas sp. SX5, whole genome shotgun sequencing project.</title>
        <authorList>
            <person name="Zhao G."/>
            <person name="Shen L."/>
        </authorList>
    </citation>
    <scope>NUCLEOTIDE SEQUENCE [LARGE SCALE GENOMIC DNA]</scope>
    <source>
        <strain evidence="2 3">SX5</strain>
    </source>
</reference>
<keyword evidence="1" id="KW-0472">Membrane</keyword>
<feature type="transmembrane region" description="Helical" evidence="1">
    <location>
        <begin position="81"/>
        <end position="100"/>
    </location>
</feature>
<proteinExistence type="predicted"/>
<name>A0ABT0MGR4_9GAMM</name>
<evidence type="ECO:0000313" key="2">
    <source>
        <dbReference type="EMBL" id="MCL1634066.1"/>
    </source>
</evidence>
<keyword evidence="3" id="KW-1185">Reference proteome</keyword>
<protein>
    <recommendedName>
        <fullName evidence="4">DUF4386 family protein</fullName>
    </recommendedName>
</protein>
<feature type="transmembrane region" description="Helical" evidence="1">
    <location>
        <begin position="120"/>
        <end position="141"/>
    </location>
</feature>
<feature type="transmembrane region" description="Helical" evidence="1">
    <location>
        <begin position="177"/>
        <end position="199"/>
    </location>
</feature>